<keyword evidence="2" id="KW-1185">Reference proteome</keyword>
<accession>A0ABT4GDT3</accession>
<protein>
    <submittedName>
        <fullName evidence="1">Uncharacterized protein</fullName>
    </submittedName>
</protein>
<sequence>MKKLLSPTHTRVSDRFFYGHIKSIRLINDSYRIQVKNNRDTNGFSTFIKKSVFDEYVLENEIIPTEDNLFVCFGNAGTTTSPAGTEFTNVYIEENCFRFFSNIAKDGHSVRSKFEVDIDDFISGSRKLKEFTHVVPGSLHGYNAQWNVDRCRAEFQPNNGIDLFYIPDFIVQSSGDRNPVIIECFSRPRKYSIGIVQLTPDVGQTPKHSDPKEIKMLMEKNLVNPD</sequence>
<name>A0ABT4GDT3_9BACL</name>
<gene>
    <name evidence="1" type="ORF">M5X19_15745</name>
</gene>
<dbReference type="Proteomes" id="UP001527099">
    <property type="component" value="Unassembled WGS sequence"/>
</dbReference>
<comment type="caution">
    <text evidence="1">The sequence shown here is derived from an EMBL/GenBank/DDBJ whole genome shotgun (WGS) entry which is preliminary data.</text>
</comment>
<dbReference type="RefSeq" id="WP_268616041.1">
    <property type="nucleotide sequence ID" value="NZ_JAMDMX010000046.1"/>
</dbReference>
<organism evidence="1 2">
    <name type="scientific">Paenibacillus alginolyticus</name>
    <dbReference type="NCBI Taxonomy" id="59839"/>
    <lineage>
        <taxon>Bacteria</taxon>
        <taxon>Bacillati</taxon>
        <taxon>Bacillota</taxon>
        <taxon>Bacilli</taxon>
        <taxon>Bacillales</taxon>
        <taxon>Paenibacillaceae</taxon>
        <taxon>Paenibacillus</taxon>
    </lineage>
</organism>
<dbReference type="EMBL" id="JAMDMX010000046">
    <property type="protein sequence ID" value="MCY9694346.1"/>
    <property type="molecule type" value="Genomic_DNA"/>
</dbReference>
<evidence type="ECO:0000313" key="1">
    <source>
        <dbReference type="EMBL" id="MCY9694346.1"/>
    </source>
</evidence>
<reference evidence="1 2" key="1">
    <citation type="submission" date="2022-05" db="EMBL/GenBank/DDBJ databases">
        <title>Genome Sequencing of Bee-Associated Microbes.</title>
        <authorList>
            <person name="Dunlap C."/>
        </authorList>
    </citation>
    <scope>NUCLEOTIDE SEQUENCE [LARGE SCALE GENOMIC DNA]</scope>
    <source>
        <strain evidence="1 2">NRRL B-14421</strain>
    </source>
</reference>
<evidence type="ECO:0000313" key="2">
    <source>
        <dbReference type="Proteomes" id="UP001527099"/>
    </source>
</evidence>
<proteinExistence type="predicted"/>